<dbReference type="RefSeq" id="WP_138447405.1">
    <property type="nucleotide sequence ID" value="NZ_VBUT01000003.1"/>
</dbReference>
<accession>A0A5R8NXM7</accession>
<gene>
    <name evidence="3" type="ORF">FEK34_09340</name>
</gene>
<dbReference type="PANTHER" id="PTHR30290:SF65">
    <property type="entry name" value="MONOACYL PHOSPHATIDYLINOSITOL TETRAMANNOSIDE-BINDING PROTEIN LPQW-RELATED"/>
    <property type="match status" value="1"/>
</dbReference>
<comment type="caution">
    <text evidence="3">The sequence shown here is derived from an EMBL/GenBank/DDBJ whole genome shotgun (WGS) entry which is preliminary data.</text>
</comment>
<feature type="domain" description="Solute-binding protein family 5" evidence="2">
    <location>
        <begin position="98"/>
        <end position="471"/>
    </location>
</feature>
<sequence>MRQPRGFLRRPHRLLAATAAAAVAAGLAAGCSSESQVPSIGFAVDAAVASYNGGSTLGASTGATAVFGRVLTGFFYTGPDGQQVADTDVGTAKEVPGESQTIQYRLNPDGVYSDGVPTSCDDLVLAWAARSGRFTRPGDGAPVPLFDAASTAGYEDIERIECLPGSKDATVVFRPDRRYLPWRNLFTAGELMPAHIAAQAANVPNVVSAMQSGDPSAIQRLADFWNSGWTLAPGELDVSRFPSSGPYRIESFTEDEGLVLVANERWWGNKPETGRVVVWPKSTDLAAKVAEGAVSVIDIGTGSVPGLDLGGFSVQQVPGRGVEQLVLSTGGALGSVEARRALALCVPRQALFDELGNVPEAPESGRGSAPLNSRIVQQDSLYYSAITGAADPYRTVDVEGSKAALAAAGSPALTVRIGYQTPDDRRARTVAKIAESCKPAGITVVDAGAPDFRPAQLAAGAVDAVLGSTASVPGPAGSLDGVAATSALRTGSGLNFGRFGNGRYDAITDQLAADDNSTTRLNLLTEAEGLLWAQLPSIPLFATPRTIAFGSGLQNGIAAPTQAGTGWNMDRWVLKR</sequence>
<dbReference type="Gene3D" id="3.40.190.10">
    <property type="entry name" value="Periplasmic binding protein-like II"/>
    <property type="match status" value="1"/>
</dbReference>
<evidence type="ECO:0000256" key="1">
    <source>
        <dbReference type="SAM" id="SignalP"/>
    </source>
</evidence>
<dbReference type="InterPro" id="IPR039424">
    <property type="entry name" value="SBP_5"/>
</dbReference>
<dbReference type="InterPro" id="IPR000914">
    <property type="entry name" value="SBP_5_dom"/>
</dbReference>
<dbReference type="GO" id="GO:0015833">
    <property type="term" value="P:peptide transport"/>
    <property type="evidence" value="ECO:0007669"/>
    <property type="project" value="TreeGrafter"/>
</dbReference>
<evidence type="ECO:0000313" key="3">
    <source>
        <dbReference type="EMBL" id="TLF79528.1"/>
    </source>
</evidence>
<feature type="signal peptide" evidence="1">
    <location>
        <begin position="1"/>
        <end position="24"/>
    </location>
</feature>
<organism evidence="3 4">
    <name type="scientific">Nocardia cyriacigeorgica</name>
    <dbReference type="NCBI Taxonomy" id="135487"/>
    <lineage>
        <taxon>Bacteria</taxon>
        <taxon>Bacillati</taxon>
        <taxon>Actinomycetota</taxon>
        <taxon>Actinomycetes</taxon>
        <taxon>Mycobacteriales</taxon>
        <taxon>Nocardiaceae</taxon>
        <taxon>Nocardia</taxon>
    </lineage>
</organism>
<dbReference type="Pfam" id="PF00496">
    <property type="entry name" value="SBP_bac_5"/>
    <property type="match status" value="1"/>
</dbReference>
<dbReference type="PANTHER" id="PTHR30290">
    <property type="entry name" value="PERIPLASMIC BINDING COMPONENT OF ABC TRANSPORTER"/>
    <property type="match status" value="1"/>
</dbReference>
<reference evidence="3 4" key="1">
    <citation type="submission" date="2019-05" db="EMBL/GenBank/DDBJ databases">
        <title>Genomes sequences of two Nocardia cyriacigeorgica environmental isolates, type strains Nocardia asteroides ATCC 19247 and Nocardia cyriacigeorgica DSM 44484.</title>
        <authorList>
            <person name="Vautrin F."/>
            <person name="Bergeron E."/>
            <person name="Dubost A."/>
            <person name="Abrouk D."/>
            <person name="Rodriguez Nava V."/>
            <person name="Pujic P."/>
        </authorList>
    </citation>
    <scope>NUCLEOTIDE SEQUENCE [LARGE SCALE GENOMIC DNA]</scope>
    <source>
        <strain evidence="3 4">EML 446</strain>
    </source>
</reference>
<dbReference type="Gene3D" id="3.10.105.10">
    <property type="entry name" value="Dipeptide-binding Protein, Domain 3"/>
    <property type="match status" value="1"/>
</dbReference>
<dbReference type="Proteomes" id="UP000306378">
    <property type="component" value="Unassembled WGS sequence"/>
</dbReference>
<dbReference type="Gene3D" id="3.90.76.10">
    <property type="entry name" value="Dipeptide-binding Protein, Domain 1"/>
    <property type="match status" value="1"/>
</dbReference>
<dbReference type="SUPFAM" id="SSF53850">
    <property type="entry name" value="Periplasmic binding protein-like II"/>
    <property type="match status" value="1"/>
</dbReference>
<evidence type="ECO:0000313" key="4">
    <source>
        <dbReference type="Proteomes" id="UP000306378"/>
    </source>
</evidence>
<dbReference type="AlphaFoldDB" id="A0A5R8NXM7"/>
<dbReference type="PROSITE" id="PS51257">
    <property type="entry name" value="PROKAR_LIPOPROTEIN"/>
    <property type="match status" value="1"/>
</dbReference>
<keyword evidence="1" id="KW-0732">Signal</keyword>
<protein>
    <submittedName>
        <fullName evidence="3">Peptide-binding protein</fullName>
    </submittedName>
</protein>
<proteinExistence type="predicted"/>
<name>A0A5R8NXM7_9NOCA</name>
<feature type="chain" id="PRO_5039147756" evidence="1">
    <location>
        <begin position="25"/>
        <end position="576"/>
    </location>
</feature>
<dbReference type="EMBL" id="VBUT01000003">
    <property type="protein sequence ID" value="TLF79528.1"/>
    <property type="molecule type" value="Genomic_DNA"/>
</dbReference>
<dbReference type="GO" id="GO:1904680">
    <property type="term" value="F:peptide transmembrane transporter activity"/>
    <property type="evidence" value="ECO:0007669"/>
    <property type="project" value="TreeGrafter"/>
</dbReference>
<evidence type="ECO:0000259" key="2">
    <source>
        <dbReference type="Pfam" id="PF00496"/>
    </source>
</evidence>